<protein>
    <recommendedName>
        <fullName evidence="4">Membrane protein YdfK</fullName>
    </recommendedName>
</protein>
<keyword evidence="1" id="KW-0812">Transmembrane</keyword>
<dbReference type="PANTHER" id="PTHR36111:SF2">
    <property type="entry name" value="INNER MEMBRANE PROTEIN"/>
    <property type="match status" value="1"/>
</dbReference>
<accession>A0A1H9MGN2</accession>
<organism evidence="2 3">
    <name type="scientific">Granulicatella balaenopterae</name>
    <dbReference type="NCBI Taxonomy" id="137733"/>
    <lineage>
        <taxon>Bacteria</taxon>
        <taxon>Bacillati</taxon>
        <taxon>Bacillota</taxon>
        <taxon>Bacilli</taxon>
        <taxon>Lactobacillales</taxon>
        <taxon>Carnobacteriaceae</taxon>
        <taxon>Granulicatella</taxon>
    </lineage>
</organism>
<dbReference type="RefSeq" id="WP_089747049.1">
    <property type="nucleotide sequence ID" value="NZ_FOGF01000027.1"/>
</dbReference>
<keyword evidence="3" id="KW-1185">Reference proteome</keyword>
<dbReference type="OrthoDB" id="9797976at2"/>
<proteinExistence type="predicted"/>
<dbReference type="Proteomes" id="UP000198556">
    <property type="component" value="Unassembled WGS sequence"/>
</dbReference>
<feature type="transmembrane region" description="Helical" evidence="1">
    <location>
        <begin position="98"/>
        <end position="117"/>
    </location>
</feature>
<keyword evidence="1" id="KW-0472">Membrane</keyword>
<feature type="transmembrane region" description="Helical" evidence="1">
    <location>
        <begin position="55"/>
        <end position="77"/>
    </location>
</feature>
<name>A0A1H9MGN2_9LACT</name>
<gene>
    <name evidence="2" type="ORF">SAMN05421767_1273</name>
</gene>
<evidence type="ECO:0000313" key="3">
    <source>
        <dbReference type="Proteomes" id="UP000198556"/>
    </source>
</evidence>
<evidence type="ECO:0000256" key="1">
    <source>
        <dbReference type="SAM" id="Phobius"/>
    </source>
</evidence>
<dbReference type="InterPro" id="IPR007563">
    <property type="entry name" value="DUF554"/>
</dbReference>
<sequence length="229" mass="23948">MGTIINALTILISGLIGLAVHKGLSQRFIDTIMKAIALAVFGIALQQVARDTNPMVLILSLVLGSIIGEACQIDLRIAQFAGYVQAKFASHGQNEHNIAEGFISATMLLCIGAMSIIGSIQSGLSGDNSMLYTKSIIDAISTFILAASQGPGVLLAAGSVLIYQGTLTIAAHFLSPFLGPTIIASMSSVGGILLIALSLNILEVTKLKLMNFIPAIFMPILLMPLLALL</sequence>
<evidence type="ECO:0008006" key="4">
    <source>
        <dbReference type="Google" id="ProtNLM"/>
    </source>
</evidence>
<feature type="transmembrane region" description="Helical" evidence="1">
    <location>
        <begin position="209"/>
        <end position="228"/>
    </location>
</feature>
<keyword evidence="1" id="KW-1133">Transmembrane helix</keyword>
<reference evidence="2 3" key="1">
    <citation type="submission" date="2016-10" db="EMBL/GenBank/DDBJ databases">
        <authorList>
            <person name="de Groot N.N."/>
        </authorList>
    </citation>
    <scope>NUCLEOTIDE SEQUENCE [LARGE SCALE GENOMIC DNA]</scope>
    <source>
        <strain evidence="2 3">DSM 15827</strain>
    </source>
</reference>
<dbReference type="AlphaFoldDB" id="A0A1H9MGN2"/>
<feature type="transmembrane region" description="Helical" evidence="1">
    <location>
        <begin position="181"/>
        <end position="202"/>
    </location>
</feature>
<dbReference type="Pfam" id="PF04474">
    <property type="entry name" value="DUF554"/>
    <property type="match status" value="1"/>
</dbReference>
<evidence type="ECO:0000313" key="2">
    <source>
        <dbReference type="EMBL" id="SER22876.1"/>
    </source>
</evidence>
<dbReference type="EMBL" id="FOGF01000027">
    <property type="protein sequence ID" value="SER22876.1"/>
    <property type="molecule type" value="Genomic_DNA"/>
</dbReference>
<feature type="transmembrane region" description="Helical" evidence="1">
    <location>
        <begin position="6"/>
        <end position="24"/>
    </location>
</feature>
<dbReference type="PANTHER" id="PTHR36111">
    <property type="entry name" value="INNER MEMBRANE PROTEIN-RELATED"/>
    <property type="match status" value="1"/>
</dbReference>